<dbReference type="Gene3D" id="2.30.30.40">
    <property type="entry name" value="SH3 Domains"/>
    <property type="match status" value="1"/>
</dbReference>
<dbReference type="PROSITE" id="PS50195">
    <property type="entry name" value="PX"/>
    <property type="match status" value="1"/>
</dbReference>
<feature type="region of interest" description="Disordered" evidence="3">
    <location>
        <begin position="624"/>
        <end position="648"/>
    </location>
</feature>
<evidence type="ECO:0000256" key="2">
    <source>
        <dbReference type="PROSITE-ProRule" id="PRU00192"/>
    </source>
</evidence>
<proteinExistence type="predicted"/>
<dbReference type="EMBL" id="AOGT01002944">
    <property type="protein sequence ID" value="EMG45176.1"/>
    <property type="molecule type" value="Genomic_DNA"/>
</dbReference>
<protein>
    <recommendedName>
        <fullName evidence="8">SH3 domain-containing protein</fullName>
    </recommendedName>
</protein>
<evidence type="ECO:0008006" key="8">
    <source>
        <dbReference type="Google" id="ProtNLM"/>
    </source>
</evidence>
<evidence type="ECO:0000256" key="1">
    <source>
        <dbReference type="ARBA" id="ARBA00022443"/>
    </source>
</evidence>
<keyword evidence="1 2" id="KW-0728">SH3 domain</keyword>
<dbReference type="STRING" id="1245528.M3IG06"/>
<dbReference type="PROSITE" id="PS50002">
    <property type="entry name" value="SH3"/>
    <property type="match status" value="1"/>
</dbReference>
<dbReference type="InterPro" id="IPR036028">
    <property type="entry name" value="SH3-like_dom_sf"/>
</dbReference>
<feature type="region of interest" description="Disordered" evidence="3">
    <location>
        <begin position="39"/>
        <end position="65"/>
    </location>
</feature>
<evidence type="ECO:0000313" key="7">
    <source>
        <dbReference type="Proteomes" id="UP000011777"/>
    </source>
</evidence>
<feature type="domain" description="SH3" evidence="4">
    <location>
        <begin position="113"/>
        <end position="175"/>
    </location>
</feature>
<feature type="region of interest" description="Disordered" evidence="3">
    <location>
        <begin position="454"/>
        <end position="483"/>
    </location>
</feature>
<dbReference type="OMA" id="SFKMYND"/>
<dbReference type="AlphaFoldDB" id="M3IG06"/>
<dbReference type="InterPro" id="IPR001452">
    <property type="entry name" value="SH3_domain"/>
</dbReference>
<evidence type="ECO:0000256" key="3">
    <source>
        <dbReference type="SAM" id="MobiDB-lite"/>
    </source>
</evidence>
<dbReference type="HOGENOM" id="CLU_311219_0_0_1"/>
<dbReference type="eggNOG" id="KOG4773">
    <property type="taxonomic scope" value="Eukaryota"/>
</dbReference>
<sequence length="829" mass="94279">MSASLFRSKQIKSKKNIKQLTISGPLTLEQSGNVKIISSCSSPTTSSGIPSRSLSPSQSQPISPIRSTHLHNEIGSTTISASSSLNHHHLHLLHHNNSTSSHHQQQQSSTDSDHVVILISKYDFIAENKDELTIKANQYVKLLKRLGNGWIFVQFLEDKNKKGLVPASYLDIVINDSINPISLKWLNEINHGYSMNSGSDGIVDPEFLKDVYKIDVHSIMVSIDRIFQNLNLNLSMNDVDNGRRYSLDIKKDFWFKIKLSIDDYFIYLGKNYHDFYQLHCTLLENYSNFIIPKLPIPALTPPSTTTMDMKLIENLYKLSFELQNYFQKLITIPNLLIESVEFYQFIYNSHDKFKNLIKQQDIITNDELIEFFNPNSVVIQKFNPHAHNPIPTPSKTMTYSTTKPLPRIKSNNNLNANKMFKAPSETTVTNTNHHHPSSATANKYSSYINQLHHQSYSPTQQQHNLPHPHPQVKPNGHNNSLTTVSSFGSLIDGYDNQTIKSIRSLDPNITNPPPHDDRSWTSDGGASHNSTCTSTGTTTLVNDSCDMSLIDEKVLPLKPHPQLPPQHHQSLFSQKLPSPTISTISLAKTTTSNASSRINSIESTCSTDIFDKNHPQLITQTMTNNNNNHNNNRNSDNLNNIQPTTPLTLNSENFEKTINNVINELEEFEFGNPDKNKNNYFNTNFDIEFDNNNNNSTTNLVGDEDDDIILPLKISPKKKQPSIKQQEIKNSLANCEFIKIKIYLNNKNNDIIGLKVKKSNLVSLEYLKKLVSFKMYNDYNLHNHFKLTVYKGDQDGEEDDDDEDEGKLLNYINHNNKVKLNLLRIRDIK</sequence>
<dbReference type="Proteomes" id="UP000011777">
    <property type="component" value="Unassembled WGS sequence"/>
</dbReference>
<name>M3IG06_CANMX</name>
<keyword evidence="7" id="KW-1185">Reference proteome</keyword>
<gene>
    <name evidence="6" type="ORF">G210_5248</name>
</gene>
<organism evidence="6 7">
    <name type="scientific">Candida maltosa (strain Xu316)</name>
    <name type="common">Yeast</name>
    <dbReference type="NCBI Taxonomy" id="1245528"/>
    <lineage>
        <taxon>Eukaryota</taxon>
        <taxon>Fungi</taxon>
        <taxon>Dikarya</taxon>
        <taxon>Ascomycota</taxon>
        <taxon>Saccharomycotina</taxon>
        <taxon>Pichiomycetes</taxon>
        <taxon>Debaryomycetaceae</taxon>
        <taxon>Candida/Lodderomyces clade</taxon>
        <taxon>Candida</taxon>
    </lineage>
</organism>
<feature type="domain" description="PX" evidence="5">
    <location>
        <begin position="233"/>
        <end position="379"/>
    </location>
</feature>
<feature type="compositionally biased region" description="Low complexity" evidence="3">
    <location>
        <begin position="624"/>
        <end position="640"/>
    </location>
</feature>
<dbReference type="Gene3D" id="3.30.1520.10">
    <property type="entry name" value="Phox-like domain"/>
    <property type="match status" value="1"/>
</dbReference>
<feature type="region of interest" description="Disordered" evidence="3">
    <location>
        <begin position="504"/>
        <end position="536"/>
    </location>
</feature>
<dbReference type="GO" id="GO:0030447">
    <property type="term" value="P:filamentous growth"/>
    <property type="evidence" value="ECO:0007669"/>
    <property type="project" value="UniProtKB-ARBA"/>
</dbReference>
<comment type="caution">
    <text evidence="6">The sequence shown here is derived from an EMBL/GenBank/DDBJ whole genome shotgun (WGS) entry which is preliminary data.</text>
</comment>
<accession>M3IG06</accession>
<dbReference type="SUPFAM" id="SSF50044">
    <property type="entry name" value="SH3-domain"/>
    <property type="match status" value="1"/>
</dbReference>
<dbReference type="OrthoDB" id="548867at2759"/>
<evidence type="ECO:0000259" key="4">
    <source>
        <dbReference type="PROSITE" id="PS50002"/>
    </source>
</evidence>
<dbReference type="SMART" id="SM00326">
    <property type="entry name" value="SH3"/>
    <property type="match status" value="1"/>
</dbReference>
<evidence type="ECO:0000259" key="5">
    <source>
        <dbReference type="PROSITE" id="PS50195"/>
    </source>
</evidence>
<dbReference type="Pfam" id="PF14604">
    <property type="entry name" value="SH3_9"/>
    <property type="match status" value="1"/>
</dbReference>
<dbReference type="InterPro" id="IPR036871">
    <property type="entry name" value="PX_dom_sf"/>
</dbReference>
<dbReference type="Pfam" id="PF00787">
    <property type="entry name" value="PX"/>
    <property type="match status" value="1"/>
</dbReference>
<dbReference type="InterPro" id="IPR001683">
    <property type="entry name" value="PX_dom"/>
</dbReference>
<dbReference type="CDD" id="cd00174">
    <property type="entry name" value="SH3"/>
    <property type="match status" value="1"/>
</dbReference>
<dbReference type="SUPFAM" id="SSF64268">
    <property type="entry name" value="PX domain"/>
    <property type="match status" value="1"/>
</dbReference>
<dbReference type="GO" id="GO:0035091">
    <property type="term" value="F:phosphatidylinositol binding"/>
    <property type="evidence" value="ECO:0007669"/>
    <property type="project" value="InterPro"/>
</dbReference>
<evidence type="ECO:0000313" key="6">
    <source>
        <dbReference type="EMBL" id="EMG45176.1"/>
    </source>
</evidence>
<reference evidence="6 7" key="1">
    <citation type="submission" date="2013-02" db="EMBL/GenBank/DDBJ databases">
        <title>Genome sequence of Candida maltosa Xu316, a potential industrial strain for xylitol and ethanol production.</title>
        <authorList>
            <person name="Yu J."/>
            <person name="Wang Q."/>
            <person name="Geng X."/>
            <person name="Bao W."/>
            <person name="He P."/>
            <person name="Cai J."/>
        </authorList>
    </citation>
    <scope>NUCLEOTIDE SEQUENCE [LARGE SCALE GENOMIC DNA]</scope>
    <source>
        <strain evidence="7">Xu316</strain>
    </source>
</reference>